<dbReference type="AlphaFoldDB" id="A0A1C3ERD4"/>
<dbReference type="Proteomes" id="UP000094936">
    <property type="component" value="Unassembled WGS sequence"/>
</dbReference>
<sequence>MYRLKVGLICLLLLAGCKAKSGAGLPPSEFEGKVPNEVNQRLLELNYVPTKSMRGSTGYYFYDDRRALLTVTHRLRSSSWTWTMNKSDIEPSIRADMCERFSDELALGVGIRNWFVGSGGFVTKTLVAEDCQ</sequence>
<dbReference type="PROSITE" id="PS51257">
    <property type="entry name" value="PROKAR_LIPOPROTEIN"/>
    <property type="match status" value="1"/>
</dbReference>
<gene>
    <name evidence="2" type="ORF">A8L45_01850</name>
</gene>
<dbReference type="EMBL" id="LYBM01000002">
    <property type="protein sequence ID" value="ODA35805.1"/>
    <property type="molecule type" value="Genomic_DNA"/>
</dbReference>
<keyword evidence="1" id="KW-0732">Signal</keyword>
<evidence type="ECO:0008006" key="4">
    <source>
        <dbReference type="Google" id="ProtNLM"/>
    </source>
</evidence>
<proteinExistence type="predicted"/>
<comment type="caution">
    <text evidence="2">The sequence shown here is derived from an EMBL/GenBank/DDBJ whole genome shotgun (WGS) entry which is preliminary data.</text>
</comment>
<name>A0A1C3ERD4_9GAMM</name>
<evidence type="ECO:0000256" key="1">
    <source>
        <dbReference type="SAM" id="SignalP"/>
    </source>
</evidence>
<dbReference type="STRING" id="1080227.A8L45_01850"/>
<keyword evidence="3" id="KW-1185">Reference proteome</keyword>
<protein>
    <recommendedName>
        <fullName evidence="4">Lipoprotein</fullName>
    </recommendedName>
</protein>
<evidence type="ECO:0000313" key="2">
    <source>
        <dbReference type="EMBL" id="ODA35805.1"/>
    </source>
</evidence>
<accession>A0A1C3ERD4</accession>
<feature type="chain" id="PRO_5008673341" description="Lipoprotein" evidence="1">
    <location>
        <begin position="24"/>
        <end position="132"/>
    </location>
</feature>
<organism evidence="2 3">
    <name type="scientific">Veronia pacifica</name>
    <dbReference type="NCBI Taxonomy" id="1080227"/>
    <lineage>
        <taxon>Bacteria</taxon>
        <taxon>Pseudomonadati</taxon>
        <taxon>Pseudomonadota</taxon>
        <taxon>Gammaproteobacteria</taxon>
        <taxon>Vibrionales</taxon>
        <taxon>Vibrionaceae</taxon>
        <taxon>Veronia</taxon>
    </lineage>
</organism>
<evidence type="ECO:0000313" key="3">
    <source>
        <dbReference type="Proteomes" id="UP000094936"/>
    </source>
</evidence>
<feature type="signal peptide" evidence="1">
    <location>
        <begin position="1"/>
        <end position="23"/>
    </location>
</feature>
<reference evidence="2 3" key="1">
    <citation type="submission" date="2016-05" db="EMBL/GenBank/DDBJ databases">
        <title>Genomic Taxonomy of the Vibrionaceae.</title>
        <authorList>
            <person name="Gomez-Gil B."/>
            <person name="Enciso-Ibarra J."/>
        </authorList>
    </citation>
    <scope>NUCLEOTIDE SEQUENCE [LARGE SCALE GENOMIC DNA]</scope>
    <source>
        <strain evidence="2 3">CAIM 1920</strain>
    </source>
</reference>